<name>A0A1I7LZJ5_9BURK</name>
<evidence type="ECO:0000313" key="3">
    <source>
        <dbReference type="Proteomes" id="UP000199391"/>
    </source>
</evidence>
<dbReference type="STRING" id="1035707.SAMN05216552_104419"/>
<keyword evidence="3" id="KW-1185">Reference proteome</keyword>
<dbReference type="Gene3D" id="3.10.450.50">
    <property type="match status" value="1"/>
</dbReference>
<accession>A0A1I7LZJ5</accession>
<dbReference type="InterPro" id="IPR032710">
    <property type="entry name" value="NTF2-like_dom_sf"/>
</dbReference>
<dbReference type="InterPro" id="IPR027843">
    <property type="entry name" value="DUF4440"/>
</dbReference>
<reference evidence="3" key="1">
    <citation type="submission" date="2016-10" db="EMBL/GenBank/DDBJ databases">
        <authorList>
            <person name="Varghese N."/>
            <person name="Submissions S."/>
        </authorList>
    </citation>
    <scope>NUCLEOTIDE SEQUENCE [LARGE SCALE GENOMIC DNA]</scope>
    <source>
        <strain evidence="3">CGMCC 1.11014</strain>
    </source>
</reference>
<proteinExistence type="predicted"/>
<dbReference type="Proteomes" id="UP000199391">
    <property type="component" value="Unassembled WGS sequence"/>
</dbReference>
<evidence type="ECO:0000259" key="1">
    <source>
        <dbReference type="Pfam" id="PF14534"/>
    </source>
</evidence>
<organism evidence="2 3">
    <name type="scientific">Pseudoduganella namucuonensis</name>
    <dbReference type="NCBI Taxonomy" id="1035707"/>
    <lineage>
        <taxon>Bacteria</taxon>
        <taxon>Pseudomonadati</taxon>
        <taxon>Pseudomonadota</taxon>
        <taxon>Betaproteobacteria</taxon>
        <taxon>Burkholderiales</taxon>
        <taxon>Oxalobacteraceae</taxon>
        <taxon>Telluria group</taxon>
        <taxon>Pseudoduganella</taxon>
    </lineage>
</organism>
<dbReference type="SUPFAM" id="SSF54427">
    <property type="entry name" value="NTF2-like"/>
    <property type="match status" value="1"/>
</dbReference>
<evidence type="ECO:0000313" key="2">
    <source>
        <dbReference type="EMBL" id="SFV14980.1"/>
    </source>
</evidence>
<feature type="domain" description="DUF4440" evidence="1">
    <location>
        <begin position="31"/>
        <end position="140"/>
    </location>
</feature>
<gene>
    <name evidence="2" type="ORF">SAMN05216552_104419</name>
</gene>
<dbReference type="Pfam" id="PF14534">
    <property type="entry name" value="DUF4440"/>
    <property type="match status" value="1"/>
</dbReference>
<protein>
    <recommendedName>
        <fullName evidence="1">DUF4440 domain-containing protein</fullName>
    </recommendedName>
</protein>
<dbReference type="AlphaFoldDB" id="A0A1I7LZJ5"/>
<dbReference type="EMBL" id="FPBO01000044">
    <property type="protein sequence ID" value="SFV14980.1"/>
    <property type="molecule type" value="Genomic_DNA"/>
</dbReference>
<dbReference type="RefSeq" id="WP_093560058.1">
    <property type="nucleotide sequence ID" value="NZ_FPBO01000044.1"/>
</dbReference>
<sequence>MKTVFLAGCLAATLSLPGAHTYASEAVPAGIRQQLKLIEEKWASKDADAIHRQVFMADAVVSGEGMPAPARGGATLRQLLAGMVADAKSVKLVVDGGRALGPAATLTWMTWIVTPRAEGSPEMRMQSLTVWNKTPEGWKIAADMFAQGDLTKK</sequence>